<evidence type="ECO:0000256" key="1">
    <source>
        <dbReference type="SAM" id="SignalP"/>
    </source>
</evidence>
<protein>
    <submittedName>
        <fullName evidence="3">DUF5777 family beta-barrel protein</fullName>
    </submittedName>
</protein>
<feature type="domain" description="DUF5777" evidence="2">
    <location>
        <begin position="50"/>
        <end position="302"/>
    </location>
</feature>
<dbReference type="Proteomes" id="UP001596958">
    <property type="component" value="Unassembled WGS sequence"/>
</dbReference>
<evidence type="ECO:0000313" key="3">
    <source>
        <dbReference type="EMBL" id="MFD0750969.1"/>
    </source>
</evidence>
<keyword evidence="1" id="KW-0732">Signal</keyword>
<proteinExistence type="predicted"/>
<feature type="chain" id="PRO_5045929726" evidence="1">
    <location>
        <begin position="21"/>
        <end position="311"/>
    </location>
</feature>
<gene>
    <name evidence="3" type="ORF">ACFQZS_12510</name>
</gene>
<organism evidence="3 4">
    <name type="scientific">Mucilaginibacter calamicampi</name>
    <dbReference type="NCBI Taxonomy" id="1302352"/>
    <lineage>
        <taxon>Bacteria</taxon>
        <taxon>Pseudomonadati</taxon>
        <taxon>Bacteroidota</taxon>
        <taxon>Sphingobacteriia</taxon>
        <taxon>Sphingobacteriales</taxon>
        <taxon>Sphingobacteriaceae</taxon>
        <taxon>Mucilaginibacter</taxon>
    </lineage>
</organism>
<comment type="caution">
    <text evidence="3">The sequence shown here is derived from an EMBL/GenBank/DDBJ whole genome shotgun (WGS) entry which is preliminary data.</text>
</comment>
<dbReference type="InterPro" id="IPR045916">
    <property type="entry name" value="DUF5777"/>
</dbReference>
<reference evidence="4" key="1">
    <citation type="journal article" date="2019" name="Int. J. Syst. Evol. Microbiol.">
        <title>The Global Catalogue of Microorganisms (GCM) 10K type strain sequencing project: providing services to taxonomists for standard genome sequencing and annotation.</title>
        <authorList>
            <consortium name="The Broad Institute Genomics Platform"/>
            <consortium name="The Broad Institute Genome Sequencing Center for Infectious Disease"/>
            <person name="Wu L."/>
            <person name="Ma J."/>
        </authorList>
    </citation>
    <scope>NUCLEOTIDE SEQUENCE [LARGE SCALE GENOMIC DNA]</scope>
    <source>
        <strain evidence="4">CCUG 63418</strain>
    </source>
</reference>
<feature type="signal peptide" evidence="1">
    <location>
        <begin position="1"/>
        <end position="20"/>
    </location>
</feature>
<evidence type="ECO:0000313" key="4">
    <source>
        <dbReference type="Proteomes" id="UP001596958"/>
    </source>
</evidence>
<accession>A0ABW2YZF5</accession>
<name>A0ABW2YZF5_9SPHI</name>
<dbReference type="EMBL" id="JBHTHU010000009">
    <property type="protein sequence ID" value="MFD0750969.1"/>
    <property type="molecule type" value="Genomic_DNA"/>
</dbReference>
<evidence type="ECO:0000259" key="2">
    <source>
        <dbReference type="Pfam" id="PF19089"/>
    </source>
</evidence>
<sequence>MKKHYYLLLIFALLSVKLNAQQTGKISREDSLMNAMAAANPPQAATTAIFASSRLILSETNETVKKGNLNFLVIHRFGDIGGPFGGGQSLFGLDNSSDIYIGFEYGLGQNLDIQFGRSKFQQLIDLGLKYNIVHQSNDGSPVAITLLGKMGLKPYKNIGAFNAYSDRFAYVAQAIIGHKFSRAFSMQITPTFVSSNTAQPALPGNDKRFFALGAAARLKITKRMGIVVDYAHPFSTFRSNSPAPDKFYDPIGVGIEVETGGHVFTINFSNAKAISQTNYLSDTRSDIGKGEFRLGFTISRIFDLSGHKSSK</sequence>
<keyword evidence="4" id="KW-1185">Reference proteome</keyword>
<dbReference type="RefSeq" id="WP_377100713.1">
    <property type="nucleotide sequence ID" value="NZ_JBHTHU010000009.1"/>
</dbReference>
<dbReference type="Pfam" id="PF19089">
    <property type="entry name" value="DUF5777"/>
    <property type="match status" value="1"/>
</dbReference>